<dbReference type="InterPro" id="IPR012347">
    <property type="entry name" value="Ferritin-like"/>
</dbReference>
<dbReference type="Proteomes" id="UP000557307">
    <property type="component" value="Unassembled WGS sequence"/>
</dbReference>
<accession>A0A840TQD9</accession>
<keyword evidence="1" id="KW-0175">Coiled coil</keyword>
<proteinExistence type="predicted"/>
<dbReference type="PANTHER" id="PTHR30565">
    <property type="entry name" value="PROTEIN YCIF"/>
    <property type="match status" value="1"/>
</dbReference>
<dbReference type="Gene3D" id="1.20.1260.10">
    <property type="match status" value="1"/>
</dbReference>
<dbReference type="AlphaFoldDB" id="A0A840TQD9"/>
<feature type="coiled-coil region" evidence="1">
    <location>
        <begin position="42"/>
        <end position="69"/>
    </location>
</feature>
<organism evidence="2 3">
    <name type="scientific">Rhabdobacter roseus</name>
    <dbReference type="NCBI Taxonomy" id="1655419"/>
    <lineage>
        <taxon>Bacteria</taxon>
        <taxon>Pseudomonadati</taxon>
        <taxon>Bacteroidota</taxon>
        <taxon>Cytophagia</taxon>
        <taxon>Cytophagales</taxon>
        <taxon>Cytophagaceae</taxon>
        <taxon>Rhabdobacter</taxon>
    </lineage>
</organism>
<protein>
    <submittedName>
        <fullName evidence="2">Ferritin-like metal-binding protein YciE</fullName>
    </submittedName>
</protein>
<name>A0A840TQD9_9BACT</name>
<gene>
    <name evidence="2" type="ORF">HNQ92_001579</name>
</gene>
<dbReference type="CDD" id="cd07909">
    <property type="entry name" value="YciF"/>
    <property type="match status" value="1"/>
</dbReference>
<keyword evidence="3" id="KW-1185">Reference proteome</keyword>
<reference evidence="2 3" key="1">
    <citation type="submission" date="2020-08" db="EMBL/GenBank/DDBJ databases">
        <title>Genomic Encyclopedia of Type Strains, Phase IV (KMG-IV): sequencing the most valuable type-strain genomes for metagenomic binning, comparative biology and taxonomic classification.</title>
        <authorList>
            <person name="Goeker M."/>
        </authorList>
    </citation>
    <scope>NUCLEOTIDE SEQUENCE [LARGE SCALE GENOMIC DNA]</scope>
    <source>
        <strain evidence="2 3">DSM 105074</strain>
    </source>
</reference>
<dbReference type="PANTHER" id="PTHR30565:SF9">
    <property type="entry name" value="PROTEIN YCIF"/>
    <property type="match status" value="1"/>
</dbReference>
<sequence>MSKLKTLDDLLEHQLKDLYSAEVQILAALPKMMDKATDKKLKKAFETHYQQTQEQKERLEKACEILGVNPKGETCKAMEGLIKEASEFLKEDAEDAVMDAGLIAEAQRVEHYEISGYGTARRYAEQLGHSEVADLLAQTLEEEKDTDELLNDLAIESINEKAE</sequence>
<evidence type="ECO:0000256" key="1">
    <source>
        <dbReference type="SAM" id="Coils"/>
    </source>
</evidence>
<dbReference type="InterPro" id="IPR010287">
    <property type="entry name" value="DUF892_YciF-like"/>
</dbReference>
<evidence type="ECO:0000313" key="2">
    <source>
        <dbReference type="EMBL" id="MBB5283453.1"/>
    </source>
</evidence>
<dbReference type="RefSeq" id="WP_184172858.1">
    <property type="nucleotide sequence ID" value="NZ_JACHGF010000002.1"/>
</dbReference>
<comment type="caution">
    <text evidence="2">The sequence shown here is derived from an EMBL/GenBank/DDBJ whole genome shotgun (WGS) entry which is preliminary data.</text>
</comment>
<dbReference type="EMBL" id="JACHGF010000002">
    <property type="protein sequence ID" value="MBB5283453.1"/>
    <property type="molecule type" value="Genomic_DNA"/>
</dbReference>
<evidence type="ECO:0000313" key="3">
    <source>
        <dbReference type="Proteomes" id="UP000557307"/>
    </source>
</evidence>
<dbReference type="SUPFAM" id="SSF47240">
    <property type="entry name" value="Ferritin-like"/>
    <property type="match status" value="1"/>
</dbReference>
<dbReference type="Pfam" id="PF05974">
    <property type="entry name" value="DUF892"/>
    <property type="match status" value="1"/>
</dbReference>
<dbReference type="InterPro" id="IPR047114">
    <property type="entry name" value="YciF"/>
</dbReference>
<dbReference type="InterPro" id="IPR009078">
    <property type="entry name" value="Ferritin-like_SF"/>
</dbReference>